<dbReference type="Pfam" id="PF13593">
    <property type="entry name" value="SBF_like"/>
    <property type="match status" value="1"/>
</dbReference>
<keyword evidence="1" id="KW-1133">Transmembrane helix</keyword>
<dbReference type="PIRSF" id="PIRSF026166">
    <property type="entry name" value="UCP026166"/>
    <property type="match status" value="1"/>
</dbReference>
<feature type="transmembrane region" description="Helical" evidence="1">
    <location>
        <begin position="69"/>
        <end position="90"/>
    </location>
</feature>
<feature type="transmembrane region" description="Helical" evidence="1">
    <location>
        <begin position="291"/>
        <end position="313"/>
    </location>
</feature>
<dbReference type="PANTHER" id="PTHR18640:SF5">
    <property type="entry name" value="SODIUM_BILE ACID COTRANSPORTER 7"/>
    <property type="match status" value="1"/>
</dbReference>
<keyword evidence="1" id="KW-0472">Membrane</keyword>
<keyword evidence="3" id="KW-1185">Reference proteome</keyword>
<reference evidence="2 3" key="1">
    <citation type="journal article" date="2019" name="Int. J. Syst. Evol. Microbiol.">
        <title>The Global Catalogue of Microorganisms (GCM) 10K type strain sequencing project: providing services to taxonomists for standard genome sequencing and annotation.</title>
        <authorList>
            <consortium name="The Broad Institute Genomics Platform"/>
            <consortium name="The Broad Institute Genome Sequencing Center for Infectious Disease"/>
            <person name="Wu L."/>
            <person name="Ma J."/>
        </authorList>
    </citation>
    <scope>NUCLEOTIDE SEQUENCE [LARGE SCALE GENOMIC DNA]</scope>
    <source>
        <strain evidence="2 3">JCM 16231</strain>
    </source>
</reference>
<feature type="transmembrane region" description="Helical" evidence="1">
    <location>
        <begin position="31"/>
        <end position="49"/>
    </location>
</feature>
<feature type="transmembrane region" description="Helical" evidence="1">
    <location>
        <begin position="96"/>
        <end position="117"/>
    </location>
</feature>
<evidence type="ECO:0000256" key="1">
    <source>
        <dbReference type="SAM" id="Phobius"/>
    </source>
</evidence>
<evidence type="ECO:0000313" key="3">
    <source>
        <dbReference type="Proteomes" id="UP001500185"/>
    </source>
</evidence>
<dbReference type="PANTHER" id="PTHR18640">
    <property type="entry name" value="SOLUTE CARRIER FAMILY 10 MEMBER 7"/>
    <property type="match status" value="1"/>
</dbReference>
<dbReference type="InterPro" id="IPR038770">
    <property type="entry name" value="Na+/solute_symporter_sf"/>
</dbReference>
<evidence type="ECO:0000313" key="2">
    <source>
        <dbReference type="EMBL" id="GAA0760670.1"/>
    </source>
</evidence>
<comment type="caution">
    <text evidence="2">The sequence shown here is derived from an EMBL/GenBank/DDBJ whole genome shotgun (WGS) entry which is preliminary data.</text>
</comment>
<dbReference type="InterPro" id="IPR016833">
    <property type="entry name" value="Put_Na-Bile_cotransptr"/>
</dbReference>
<dbReference type="EMBL" id="BAAAGG010000006">
    <property type="protein sequence ID" value="GAA0760670.1"/>
    <property type="molecule type" value="Genomic_DNA"/>
</dbReference>
<dbReference type="Gene3D" id="1.20.1530.20">
    <property type="match status" value="1"/>
</dbReference>
<feature type="transmembrane region" description="Helical" evidence="1">
    <location>
        <begin position="129"/>
        <end position="152"/>
    </location>
</feature>
<feature type="transmembrane region" description="Helical" evidence="1">
    <location>
        <begin position="230"/>
        <end position="251"/>
    </location>
</feature>
<feature type="transmembrane region" description="Helical" evidence="1">
    <location>
        <begin position="7"/>
        <end position="25"/>
    </location>
</feature>
<gene>
    <name evidence="2" type="ORF">GCM10009433_19990</name>
</gene>
<name>A0ABN1KB02_9FLAO</name>
<feature type="transmembrane region" description="Helical" evidence="1">
    <location>
        <begin position="164"/>
        <end position="182"/>
    </location>
</feature>
<dbReference type="Proteomes" id="UP001500185">
    <property type="component" value="Unassembled WGS sequence"/>
</dbReference>
<keyword evidence="1" id="KW-0812">Transmembrane</keyword>
<accession>A0ABN1KB02</accession>
<sequence length="322" mass="35964">MKIKLDPFVLSIILVIGLAYFFPDLGREGNAIPLDTIVSLGISLIFFSYGLKLSKHQITSGLKNWRLHALVQSSTFLLFPAIVISFYPFIEQGAQETIWLAFLFLAALPSTVSSSVVMVSMAKGNIPAAIFNASISGLIGIVLTPLWIGLFLQESGVDYNLGGIYLKLLLEILLPVVLGLILQQYLGKFVQKYARQLSLFDKSIILLIIYKSFVESFDEGVFTSVKIRDLIFIGIATILLFYVVYFITGYLSRVLKFNKEDQITAQFCGTKKSLVHGTVFSKVLFPESMSVGLVLLPLMIFHAFQILFISFVASRLSNRFRE</sequence>
<protein>
    <submittedName>
        <fullName evidence="2">Bile acid:sodium symporter</fullName>
    </submittedName>
</protein>
<dbReference type="RefSeq" id="WP_224455581.1">
    <property type="nucleotide sequence ID" value="NZ_BAAAGG010000006.1"/>
</dbReference>
<proteinExistence type="predicted"/>
<organism evidence="2 3">
    <name type="scientific">Psychroflexus lacisalsi</name>
    <dbReference type="NCBI Taxonomy" id="503928"/>
    <lineage>
        <taxon>Bacteria</taxon>
        <taxon>Pseudomonadati</taxon>
        <taxon>Bacteroidota</taxon>
        <taxon>Flavobacteriia</taxon>
        <taxon>Flavobacteriales</taxon>
        <taxon>Flavobacteriaceae</taxon>
        <taxon>Psychroflexus</taxon>
    </lineage>
</organism>